<dbReference type="Proteomes" id="UP001515500">
    <property type="component" value="Chromosome 26"/>
</dbReference>
<feature type="compositionally biased region" description="Basic and acidic residues" evidence="1">
    <location>
        <begin position="12"/>
        <end position="24"/>
    </location>
</feature>
<evidence type="ECO:0000313" key="2">
    <source>
        <dbReference type="Proteomes" id="UP001515500"/>
    </source>
</evidence>
<dbReference type="PANTHER" id="PTHR33098">
    <property type="entry name" value="COTTON FIBER (DUF761)"/>
    <property type="match status" value="1"/>
</dbReference>
<keyword evidence="2" id="KW-1185">Reference proteome</keyword>
<reference evidence="3" key="1">
    <citation type="submission" date="2025-08" db="UniProtKB">
        <authorList>
            <consortium name="RefSeq"/>
        </authorList>
    </citation>
    <scope>IDENTIFICATION</scope>
</reference>
<evidence type="ECO:0000256" key="1">
    <source>
        <dbReference type="SAM" id="MobiDB-lite"/>
    </source>
</evidence>
<dbReference type="RefSeq" id="XP_039117407.1">
    <property type="nucleotide sequence ID" value="XM_039261473.1"/>
</dbReference>
<protein>
    <submittedName>
        <fullName evidence="3">Uncharacterized protein LOC120253160</fullName>
    </submittedName>
</protein>
<dbReference type="Pfam" id="PF05553">
    <property type="entry name" value="DUF761"/>
    <property type="match status" value="1"/>
</dbReference>
<name>A0AB40AQT0_DIOCR</name>
<gene>
    <name evidence="3" type="primary">LOC120253160</name>
</gene>
<accession>A0AB40AQT0</accession>
<proteinExistence type="predicted"/>
<dbReference type="AlphaFoldDB" id="A0AB40AQT0"/>
<dbReference type="PANTHER" id="PTHR33098:SF15">
    <property type="entry name" value="DUF761 DOMAIN PROTEIN"/>
    <property type="match status" value="1"/>
</dbReference>
<dbReference type="GeneID" id="120253160"/>
<sequence>MRTASSFSAPISEHDRKISKDEKVPSSSSPPPASSGKASEATVFDGRPRSQVVNSPPAVARRPVFAPDDINESAEAFINRFKHQLQLQRLQSIENYNQMLARGL</sequence>
<feature type="region of interest" description="Disordered" evidence="1">
    <location>
        <begin position="1"/>
        <end position="60"/>
    </location>
</feature>
<organism evidence="2 3">
    <name type="scientific">Dioscorea cayennensis subsp. rotundata</name>
    <name type="common">White Guinea yam</name>
    <name type="synonym">Dioscorea rotundata</name>
    <dbReference type="NCBI Taxonomy" id="55577"/>
    <lineage>
        <taxon>Eukaryota</taxon>
        <taxon>Viridiplantae</taxon>
        <taxon>Streptophyta</taxon>
        <taxon>Embryophyta</taxon>
        <taxon>Tracheophyta</taxon>
        <taxon>Spermatophyta</taxon>
        <taxon>Magnoliopsida</taxon>
        <taxon>Liliopsida</taxon>
        <taxon>Dioscoreales</taxon>
        <taxon>Dioscoreaceae</taxon>
        <taxon>Dioscorea</taxon>
    </lineage>
</organism>
<dbReference type="InterPro" id="IPR008480">
    <property type="entry name" value="DUF761_pln"/>
</dbReference>
<evidence type="ECO:0000313" key="3">
    <source>
        <dbReference type="RefSeq" id="XP_039117407.1"/>
    </source>
</evidence>